<name>A0AAD9HJE9_9PEZI</name>
<dbReference type="Proteomes" id="UP001232148">
    <property type="component" value="Unassembled WGS sequence"/>
</dbReference>
<keyword evidence="2" id="KW-1185">Reference proteome</keyword>
<evidence type="ECO:0000313" key="1">
    <source>
        <dbReference type="EMBL" id="KAK2030215.1"/>
    </source>
</evidence>
<gene>
    <name evidence="1" type="ORF">LX32DRAFT_334310</name>
</gene>
<dbReference type="AlphaFoldDB" id="A0AAD9HJE9"/>
<organism evidence="1 2">
    <name type="scientific">Colletotrichum zoysiae</name>
    <dbReference type="NCBI Taxonomy" id="1216348"/>
    <lineage>
        <taxon>Eukaryota</taxon>
        <taxon>Fungi</taxon>
        <taxon>Dikarya</taxon>
        <taxon>Ascomycota</taxon>
        <taxon>Pezizomycotina</taxon>
        <taxon>Sordariomycetes</taxon>
        <taxon>Hypocreomycetidae</taxon>
        <taxon>Glomerellales</taxon>
        <taxon>Glomerellaceae</taxon>
        <taxon>Colletotrichum</taxon>
        <taxon>Colletotrichum graminicola species complex</taxon>
    </lineage>
</organism>
<reference evidence="1" key="1">
    <citation type="submission" date="2021-06" db="EMBL/GenBank/DDBJ databases">
        <title>Comparative genomics, transcriptomics and evolutionary studies reveal genomic signatures of adaptation to plant cell wall in hemibiotrophic fungi.</title>
        <authorList>
            <consortium name="DOE Joint Genome Institute"/>
            <person name="Baroncelli R."/>
            <person name="Diaz J.F."/>
            <person name="Benocci T."/>
            <person name="Peng M."/>
            <person name="Battaglia E."/>
            <person name="Haridas S."/>
            <person name="Andreopoulos W."/>
            <person name="Labutti K."/>
            <person name="Pangilinan J."/>
            <person name="Floch G.L."/>
            <person name="Makela M.R."/>
            <person name="Henrissat B."/>
            <person name="Grigoriev I.V."/>
            <person name="Crouch J.A."/>
            <person name="De Vries R.P."/>
            <person name="Sukno S.A."/>
            <person name="Thon M.R."/>
        </authorList>
    </citation>
    <scope>NUCLEOTIDE SEQUENCE</scope>
    <source>
        <strain evidence="1">MAFF235873</strain>
    </source>
</reference>
<evidence type="ECO:0000313" key="2">
    <source>
        <dbReference type="Proteomes" id="UP001232148"/>
    </source>
</evidence>
<accession>A0AAD9HJE9</accession>
<comment type="caution">
    <text evidence="1">The sequence shown here is derived from an EMBL/GenBank/DDBJ whole genome shotgun (WGS) entry which is preliminary data.</text>
</comment>
<protein>
    <submittedName>
        <fullName evidence="1">Uncharacterized protein</fullName>
    </submittedName>
</protein>
<proteinExistence type="predicted"/>
<dbReference type="EMBL" id="MU842854">
    <property type="protein sequence ID" value="KAK2030215.1"/>
    <property type="molecule type" value="Genomic_DNA"/>
</dbReference>
<sequence>METGMRKWPLLRLRTASMWPTALSFSHSLCPTHASLSPALVANEGSLSVGERKKHKTWACQPARLAPIKADLAECDSASQVWRVLFWVFTLLSTEQQATDRLLTNSDCQ</sequence>